<comment type="similarity">
    <text evidence="2">Belongs to the FAD-binding oxidoreductase/transferase type 4 family.</text>
</comment>
<dbReference type="FunFam" id="3.30.70.2740:FF:000001">
    <property type="entry name" value="D-lactate dehydrogenase mitochondrial"/>
    <property type="match status" value="1"/>
</dbReference>
<dbReference type="Pfam" id="PF01565">
    <property type="entry name" value="FAD_binding_4"/>
    <property type="match status" value="1"/>
</dbReference>
<dbReference type="Pfam" id="PF02913">
    <property type="entry name" value="FAD-oxidase_C"/>
    <property type="match status" value="1"/>
</dbReference>
<organism evidence="7 8">
    <name type="scientific">Pseudodesulfovibrio alkaliphilus</name>
    <dbReference type="NCBI Taxonomy" id="2661613"/>
    <lineage>
        <taxon>Bacteria</taxon>
        <taxon>Pseudomonadati</taxon>
        <taxon>Thermodesulfobacteriota</taxon>
        <taxon>Desulfovibrionia</taxon>
        <taxon>Desulfovibrionales</taxon>
        <taxon>Desulfovibrionaceae</taxon>
    </lineage>
</organism>
<evidence type="ECO:0000256" key="5">
    <source>
        <dbReference type="ARBA" id="ARBA00023002"/>
    </source>
</evidence>
<dbReference type="PANTHER" id="PTHR42934">
    <property type="entry name" value="GLYCOLATE OXIDASE SUBUNIT GLCD"/>
    <property type="match status" value="1"/>
</dbReference>
<evidence type="ECO:0000256" key="3">
    <source>
        <dbReference type="ARBA" id="ARBA00022630"/>
    </source>
</evidence>
<dbReference type="PROSITE" id="PS51387">
    <property type="entry name" value="FAD_PCMH"/>
    <property type="match status" value="1"/>
</dbReference>
<dbReference type="PANTHER" id="PTHR42934:SF3">
    <property type="entry name" value="D-LACTATE DEHYDROGENASE"/>
    <property type="match status" value="1"/>
</dbReference>
<comment type="cofactor">
    <cofactor evidence="1">
        <name>FAD</name>
        <dbReference type="ChEBI" id="CHEBI:57692"/>
    </cofactor>
</comment>
<dbReference type="Gene3D" id="3.30.70.2740">
    <property type="match status" value="1"/>
</dbReference>
<dbReference type="AlphaFoldDB" id="A0A7K1KPE2"/>
<accession>A0A7K1KPE2</accession>
<dbReference type="SUPFAM" id="SSF56176">
    <property type="entry name" value="FAD-binding/transporter-associated domain-like"/>
    <property type="match status" value="1"/>
</dbReference>
<proteinExistence type="inferred from homology"/>
<dbReference type="FunFam" id="1.10.45.10:FF:000001">
    <property type="entry name" value="D-lactate dehydrogenase mitochondrial"/>
    <property type="match status" value="1"/>
</dbReference>
<dbReference type="SUPFAM" id="SSF55103">
    <property type="entry name" value="FAD-linked oxidases, C-terminal domain"/>
    <property type="match status" value="1"/>
</dbReference>
<keyword evidence="5" id="KW-0560">Oxidoreductase</keyword>
<feature type="domain" description="FAD-binding PCMH-type" evidence="6">
    <location>
        <begin position="42"/>
        <end position="221"/>
    </location>
</feature>
<gene>
    <name evidence="7" type="ORF">GKC30_09015</name>
</gene>
<name>A0A7K1KPE2_9BACT</name>
<dbReference type="RefSeq" id="WP_155934267.1">
    <property type="nucleotide sequence ID" value="NZ_WODC01000005.1"/>
</dbReference>
<dbReference type="Gene3D" id="3.30.465.10">
    <property type="match status" value="1"/>
</dbReference>
<evidence type="ECO:0000313" key="7">
    <source>
        <dbReference type="EMBL" id="MUM77772.1"/>
    </source>
</evidence>
<dbReference type="InterPro" id="IPR036318">
    <property type="entry name" value="FAD-bd_PCMH-like_sf"/>
</dbReference>
<dbReference type="GO" id="GO:0071949">
    <property type="term" value="F:FAD binding"/>
    <property type="evidence" value="ECO:0007669"/>
    <property type="project" value="InterPro"/>
</dbReference>
<dbReference type="Gene3D" id="1.10.45.10">
    <property type="entry name" value="Vanillyl-alcohol Oxidase, Chain A, domain 4"/>
    <property type="match status" value="1"/>
</dbReference>
<keyword evidence="8" id="KW-1185">Reference proteome</keyword>
<dbReference type="InterPro" id="IPR006094">
    <property type="entry name" value="Oxid_FAD_bind_N"/>
</dbReference>
<evidence type="ECO:0000256" key="1">
    <source>
        <dbReference type="ARBA" id="ARBA00001974"/>
    </source>
</evidence>
<comment type="caution">
    <text evidence="7">The sequence shown here is derived from an EMBL/GenBank/DDBJ whole genome shotgun (WGS) entry which is preliminary data.</text>
</comment>
<dbReference type="InterPro" id="IPR016166">
    <property type="entry name" value="FAD-bd_PCMH"/>
</dbReference>
<evidence type="ECO:0000256" key="4">
    <source>
        <dbReference type="ARBA" id="ARBA00022827"/>
    </source>
</evidence>
<dbReference type="InterPro" id="IPR051914">
    <property type="entry name" value="FAD-linked_OxidoTrans_Type4"/>
</dbReference>
<dbReference type="EMBL" id="WODC01000005">
    <property type="protein sequence ID" value="MUM77772.1"/>
    <property type="molecule type" value="Genomic_DNA"/>
</dbReference>
<dbReference type="InterPro" id="IPR016169">
    <property type="entry name" value="FAD-bd_PCMH_sub2"/>
</dbReference>
<evidence type="ECO:0000256" key="2">
    <source>
        <dbReference type="ARBA" id="ARBA00008000"/>
    </source>
</evidence>
<dbReference type="Proteomes" id="UP000461162">
    <property type="component" value="Unassembled WGS sequence"/>
</dbReference>
<evidence type="ECO:0000259" key="6">
    <source>
        <dbReference type="PROSITE" id="PS51387"/>
    </source>
</evidence>
<dbReference type="InterPro" id="IPR004113">
    <property type="entry name" value="FAD-bd_oxidored_4_C"/>
</dbReference>
<dbReference type="InterPro" id="IPR016171">
    <property type="entry name" value="Vanillyl_alc_oxidase_C-sub2"/>
</dbReference>
<keyword evidence="4" id="KW-0274">FAD</keyword>
<protein>
    <submittedName>
        <fullName evidence="7">FAD-binding protein</fullName>
    </submittedName>
</protein>
<dbReference type="InterPro" id="IPR016164">
    <property type="entry name" value="FAD-linked_Oxase-like_C"/>
</dbReference>
<keyword evidence="3" id="KW-0285">Flavoprotein</keyword>
<sequence>MIGYATSLTAARRAFLLDLFPGDGCLLSTEGLAAFSADASRERAMPWAVVRPERREQLVELLRWAEAERMPVYPRARGTGRVGGAVPSCGGVVVSMLRMTGEPVVDADDFVAEVLPGVITADLQAACSAKGLFYPPDPASVRISTIGGNVATCAGGLRAVKYGVTRDWVLGVEAVLPGGRVLRTGGRSHKDVVGLDLTRLFVGSNGRLGLMTRITLKLIPLPETSASALVGFADLASSLAGAGAVFRAGVLPSACEFMDQGALEALRLDPEGAYMPVGPEAQAALLFKLDGSGPGVAAEMDRLTAALAPLGPVSVEIGRGQSEEMIWNVRRGVSPAAFRLAPDKLAEDIAVPRGRVAEAVERTREIGVAHGLRVLSFGHLGDGNIHINIMHDRSRPGEAAAAASAADEIFRLAVRLGGTISGEHGTGLTKATFADVQLGPDAVAVMRDVRRVFDPHEIMNPGKGW</sequence>
<dbReference type="GO" id="GO:0016491">
    <property type="term" value="F:oxidoreductase activity"/>
    <property type="evidence" value="ECO:0007669"/>
    <property type="project" value="UniProtKB-KW"/>
</dbReference>
<reference evidence="7 8" key="1">
    <citation type="submission" date="2019-11" db="EMBL/GenBank/DDBJ databases">
        <title>Pseudodesulfovibrio alkaliphilus, sp. nov., an alkaliphilic sulfate-reducing bacteria from mud volcano of Taman peninsula, Russia.</title>
        <authorList>
            <person name="Frolova A."/>
            <person name="Merkel A.Y."/>
            <person name="Slobodkin A.I."/>
        </authorList>
    </citation>
    <scope>NUCLEOTIDE SEQUENCE [LARGE SCALE GENOMIC DNA]</scope>
    <source>
        <strain evidence="7 8">F-1</strain>
    </source>
</reference>
<evidence type="ECO:0000313" key="8">
    <source>
        <dbReference type="Proteomes" id="UP000461162"/>
    </source>
</evidence>